<organism evidence="1 2">
    <name type="scientific">Kitasatospora indigofera</name>
    <dbReference type="NCBI Taxonomy" id="67307"/>
    <lineage>
        <taxon>Bacteria</taxon>
        <taxon>Bacillati</taxon>
        <taxon>Actinomycetota</taxon>
        <taxon>Actinomycetes</taxon>
        <taxon>Kitasatosporales</taxon>
        <taxon>Streptomycetaceae</taxon>
        <taxon>Kitasatospora</taxon>
    </lineage>
</organism>
<name>A0A919FNK4_9ACTN</name>
<evidence type="ECO:0000313" key="2">
    <source>
        <dbReference type="Proteomes" id="UP000617734"/>
    </source>
</evidence>
<proteinExistence type="predicted"/>
<gene>
    <name evidence="1" type="ORF">GCM10018781_26340</name>
</gene>
<reference evidence="1" key="2">
    <citation type="submission" date="2020-09" db="EMBL/GenBank/DDBJ databases">
        <authorList>
            <person name="Sun Q."/>
            <person name="Ohkuma M."/>
        </authorList>
    </citation>
    <scope>NUCLEOTIDE SEQUENCE</scope>
    <source>
        <strain evidence="1">JCM 4646</strain>
    </source>
</reference>
<dbReference type="AlphaFoldDB" id="A0A919FNK4"/>
<dbReference type="Pfam" id="PF24585">
    <property type="entry name" value="YunG"/>
    <property type="match status" value="1"/>
</dbReference>
<reference evidence="1" key="1">
    <citation type="journal article" date="2014" name="Int. J. Syst. Evol. Microbiol.">
        <title>Complete genome sequence of Corynebacterium casei LMG S-19264T (=DSM 44701T), isolated from a smear-ripened cheese.</title>
        <authorList>
            <consortium name="US DOE Joint Genome Institute (JGI-PGF)"/>
            <person name="Walter F."/>
            <person name="Albersmeier A."/>
            <person name="Kalinowski J."/>
            <person name="Ruckert C."/>
        </authorList>
    </citation>
    <scope>NUCLEOTIDE SEQUENCE</scope>
    <source>
        <strain evidence="1">JCM 4646</strain>
    </source>
</reference>
<keyword evidence="2" id="KW-1185">Reference proteome</keyword>
<accession>A0A919FNK4</accession>
<dbReference type="RefSeq" id="WP_190210985.1">
    <property type="nucleotide sequence ID" value="NZ_BNBO01000011.1"/>
</dbReference>
<dbReference type="EMBL" id="BNBO01000011">
    <property type="protein sequence ID" value="GHH68760.1"/>
    <property type="molecule type" value="Genomic_DNA"/>
</dbReference>
<protein>
    <submittedName>
        <fullName evidence="1">Uncharacterized protein</fullName>
    </submittedName>
</protein>
<evidence type="ECO:0000313" key="1">
    <source>
        <dbReference type="EMBL" id="GHH68760.1"/>
    </source>
</evidence>
<dbReference type="Proteomes" id="UP000617734">
    <property type="component" value="Unassembled WGS sequence"/>
</dbReference>
<sequence length="143" mass="15630">MTPWTLIDIERAIRSSWGVDTCAPEDLGRWHPGNPARGQCGVVAMVLNDLLGGELMMGEVHVDGVRTDLHWWNRFAGGVEIDLTREQFDACEQVGPGRPVARPERPGRLQGEYELLRGRVLAALAAGARAREHGRSPVAAAAR</sequence>
<dbReference type="InterPro" id="IPR056238">
    <property type="entry name" value="YunG-like"/>
</dbReference>
<dbReference type="GeneID" id="95353089"/>
<comment type="caution">
    <text evidence="1">The sequence shown here is derived from an EMBL/GenBank/DDBJ whole genome shotgun (WGS) entry which is preliminary data.</text>
</comment>